<keyword evidence="2" id="KW-0456">Lyase</keyword>
<keyword evidence="3" id="KW-1185">Reference proteome</keyword>
<dbReference type="Pfam" id="PF12708">
    <property type="entry name" value="Pect-lyase_RHGA_epim"/>
    <property type="match status" value="1"/>
</dbReference>
<dbReference type="InterPro" id="IPR012334">
    <property type="entry name" value="Pectin_lyas_fold"/>
</dbReference>
<dbReference type="KEGG" id="mana:MAMMFC1_00759"/>
<reference evidence="2 3" key="1">
    <citation type="journal article" date="2018" name="Int. J. Syst. Evol. Microbiol.">
        <title>Methylomusa anaerophila gen. nov., sp. nov., an anaerobic methanol-utilizing bacterium isolated from a microbial fuel cell.</title>
        <authorList>
            <person name="Amano N."/>
            <person name="Yamamuro A."/>
            <person name="Miyahara M."/>
            <person name="Kouzuma A."/>
            <person name="Abe T."/>
            <person name="Watanabe K."/>
        </authorList>
    </citation>
    <scope>NUCLEOTIDE SEQUENCE [LARGE SCALE GENOMIC DNA]</scope>
    <source>
        <strain evidence="2 3">MMFC1</strain>
    </source>
</reference>
<dbReference type="EMBL" id="AP018449">
    <property type="protein sequence ID" value="BBB90111.1"/>
    <property type="molecule type" value="Genomic_DNA"/>
</dbReference>
<dbReference type="Gene3D" id="2.160.20.10">
    <property type="entry name" value="Single-stranded right-handed beta-helix, Pectin lyase-like"/>
    <property type="match status" value="1"/>
</dbReference>
<dbReference type="AlphaFoldDB" id="A0A348AGB3"/>
<dbReference type="Proteomes" id="UP000276437">
    <property type="component" value="Chromosome"/>
</dbReference>
<evidence type="ECO:0000259" key="1">
    <source>
        <dbReference type="Pfam" id="PF12708"/>
    </source>
</evidence>
<organism evidence="2 3">
    <name type="scientific">Methylomusa anaerophila</name>
    <dbReference type="NCBI Taxonomy" id="1930071"/>
    <lineage>
        <taxon>Bacteria</taxon>
        <taxon>Bacillati</taxon>
        <taxon>Bacillota</taxon>
        <taxon>Negativicutes</taxon>
        <taxon>Selenomonadales</taxon>
        <taxon>Sporomusaceae</taxon>
        <taxon>Methylomusa</taxon>
    </lineage>
</organism>
<proteinExistence type="predicted"/>
<evidence type="ECO:0000313" key="3">
    <source>
        <dbReference type="Proteomes" id="UP000276437"/>
    </source>
</evidence>
<dbReference type="GO" id="GO:0016829">
    <property type="term" value="F:lyase activity"/>
    <property type="evidence" value="ECO:0007669"/>
    <property type="project" value="UniProtKB-KW"/>
</dbReference>
<gene>
    <name evidence="2" type="ORF">MAMMFC1_00759</name>
</gene>
<protein>
    <submittedName>
        <fullName evidence="2">Pectate lyase superfamily protein</fullName>
    </submittedName>
</protein>
<name>A0A348AGB3_9FIRM</name>
<sequence length="453" mass="48176">MIAFVLYRVPREALGFDSQKPTNITASSSGLTGAQDPAALNNNTVAEINNTAVEIDDANAINVKSYNAKGDGVTNDTAAIQAAVDAVPPDGGTVVIPEGVYLVDAVQSIRIKNGVTLKMAPNTVLKAVPNNSERYAVLTIKDASNITIQGGVIEGERAQHTGTTGEWGMGIQILGSSNITVANTVCNNLWGDGFYIGSGTAGKVSEDVRLIDVQADNNRRQGISLICGRRIEIIRPRLTNTNGTLPSAGIDIEPNKISDVLEEIKLVEPFTAGNAGAGISVVLQQIGGTNAAVSIEISNHHDDASDRGMLIASNNAIVPGNLLIENPEWDNSKRNGLSIQRHDHRSFHIAINQPRVIDANRSGKRDGSTGAAIAIYHNNDNKVTRTGGIGNVHIYSPVIGTTQGAPKMMGAFYIQEMPNQEIQELTITDPVIENSSLEVPDSAKQYIKYNQGQ</sequence>
<accession>A0A348AGB3</accession>
<dbReference type="InterPro" id="IPR011050">
    <property type="entry name" value="Pectin_lyase_fold/virulence"/>
</dbReference>
<dbReference type="SUPFAM" id="SSF51126">
    <property type="entry name" value="Pectin lyase-like"/>
    <property type="match status" value="1"/>
</dbReference>
<feature type="domain" description="Rhamnogalacturonase A/B/Epimerase-like pectate lyase" evidence="1">
    <location>
        <begin position="61"/>
        <end position="133"/>
    </location>
</feature>
<dbReference type="InterPro" id="IPR024535">
    <property type="entry name" value="RHGA/B-epi-like_pectate_lyase"/>
</dbReference>
<evidence type="ECO:0000313" key="2">
    <source>
        <dbReference type="EMBL" id="BBB90111.1"/>
    </source>
</evidence>